<dbReference type="OrthoDB" id="978at2759"/>
<organism evidence="2 3">
    <name type="scientific">Periconia macrospinosa</name>
    <dbReference type="NCBI Taxonomy" id="97972"/>
    <lineage>
        <taxon>Eukaryota</taxon>
        <taxon>Fungi</taxon>
        <taxon>Dikarya</taxon>
        <taxon>Ascomycota</taxon>
        <taxon>Pezizomycotina</taxon>
        <taxon>Dothideomycetes</taxon>
        <taxon>Pleosporomycetidae</taxon>
        <taxon>Pleosporales</taxon>
        <taxon>Massarineae</taxon>
        <taxon>Periconiaceae</taxon>
        <taxon>Periconia</taxon>
    </lineage>
</organism>
<keyword evidence="1" id="KW-1133">Transmembrane helix</keyword>
<keyword evidence="3" id="KW-1185">Reference proteome</keyword>
<dbReference type="PANTHER" id="PTHR12303:SF13">
    <property type="match status" value="1"/>
</dbReference>
<dbReference type="Proteomes" id="UP000244855">
    <property type="component" value="Unassembled WGS sequence"/>
</dbReference>
<dbReference type="GO" id="GO:0008757">
    <property type="term" value="F:S-adenosylmethionine-dependent methyltransferase activity"/>
    <property type="evidence" value="ECO:0007669"/>
    <property type="project" value="InterPro"/>
</dbReference>
<name>A0A2V1D0Q9_9PLEO</name>
<proteinExistence type="predicted"/>
<sequence>MTRTSTYLTRFFTLFICLIIPLYFAFRGPTSFSNIASLLSTLSQHNITFTSSLPTSPSSISKAPAKISNEPTPPIGTFKAKQQTQYSSLPDGLAHCINSFEQYPSVASQIIQRKHTRFSKQTPSQKALSHQLNYPSHFSKARQGIEKNTQLSRLIAQIGRETYHTGPHSLDYDGDAEYGVVDEAFGHLSRDWSTQGAEERNAVFKTVTPTRATTT</sequence>
<evidence type="ECO:0000256" key="1">
    <source>
        <dbReference type="SAM" id="Phobius"/>
    </source>
</evidence>
<evidence type="ECO:0000313" key="3">
    <source>
        <dbReference type="Proteomes" id="UP000244855"/>
    </source>
</evidence>
<feature type="transmembrane region" description="Helical" evidence="1">
    <location>
        <begin position="7"/>
        <end position="26"/>
    </location>
</feature>
<keyword evidence="1" id="KW-0472">Membrane</keyword>
<reference evidence="2 3" key="1">
    <citation type="journal article" date="2018" name="Sci. Rep.">
        <title>Comparative genomics provides insights into the lifestyle and reveals functional heterogeneity of dark septate endophytic fungi.</title>
        <authorList>
            <person name="Knapp D.G."/>
            <person name="Nemeth J.B."/>
            <person name="Barry K."/>
            <person name="Hainaut M."/>
            <person name="Henrissat B."/>
            <person name="Johnson J."/>
            <person name="Kuo A."/>
            <person name="Lim J.H.P."/>
            <person name="Lipzen A."/>
            <person name="Nolan M."/>
            <person name="Ohm R.A."/>
            <person name="Tamas L."/>
            <person name="Grigoriev I.V."/>
            <person name="Spatafora J.W."/>
            <person name="Nagy L.G."/>
            <person name="Kovacs G.M."/>
        </authorList>
    </citation>
    <scope>NUCLEOTIDE SEQUENCE [LARGE SCALE GENOMIC DNA]</scope>
    <source>
        <strain evidence="2 3">DSE2036</strain>
    </source>
</reference>
<evidence type="ECO:0000313" key="2">
    <source>
        <dbReference type="EMBL" id="PVH91628.1"/>
    </source>
</evidence>
<dbReference type="EMBL" id="KZ805816">
    <property type="protein sequence ID" value="PVH91628.1"/>
    <property type="molecule type" value="Genomic_DNA"/>
</dbReference>
<dbReference type="AlphaFoldDB" id="A0A2V1D0Q9"/>
<dbReference type="InterPro" id="IPR012901">
    <property type="entry name" value="CARME"/>
</dbReference>
<protein>
    <submittedName>
        <fullName evidence="2">Uncharacterized protein</fullName>
    </submittedName>
</protein>
<dbReference type="STRING" id="97972.A0A2V1D0Q9"/>
<accession>A0A2V1D0Q9</accession>
<gene>
    <name evidence="2" type="ORF">DM02DRAFT_663778</name>
</gene>
<keyword evidence="1" id="KW-0812">Transmembrane</keyword>
<dbReference type="PANTHER" id="PTHR12303">
    <property type="entry name" value="CARNOSINE N-METHYLTRANSFERASE"/>
    <property type="match status" value="1"/>
</dbReference>